<dbReference type="EC" id="2.2.1.7" evidence="5"/>
<dbReference type="CDD" id="cd07033">
    <property type="entry name" value="TPP_PYR_DXS_TK_like"/>
    <property type="match status" value="1"/>
</dbReference>
<comment type="similarity">
    <text evidence="2">Belongs to the transketolase family.</text>
</comment>
<feature type="domain" description="Transketolase-like pyrimidine-binding" evidence="4">
    <location>
        <begin position="1"/>
        <end position="163"/>
    </location>
</feature>
<comment type="caution">
    <text evidence="5">The sequence shown here is derived from an EMBL/GenBank/DDBJ whole genome shotgun (WGS) entry which is preliminary data.</text>
</comment>
<dbReference type="InterPro" id="IPR005475">
    <property type="entry name" value="Transketolase-like_Pyr-bd"/>
</dbReference>
<reference evidence="5" key="1">
    <citation type="submission" date="2016-10" db="EMBL/GenBank/DDBJ databases">
        <title>Sequence of Gallionella enrichment culture.</title>
        <authorList>
            <person name="Poehlein A."/>
            <person name="Muehling M."/>
            <person name="Daniel R."/>
        </authorList>
    </citation>
    <scope>NUCLEOTIDE SEQUENCE</scope>
</reference>
<dbReference type="InterPro" id="IPR009014">
    <property type="entry name" value="Transketo_C/PFOR_II"/>
</dbReference>
<dbReference type="Pfam" id="PF02780">
    <property type="entry name" value="Transketolase_C"/>
    <property type="match status" value="1"/>
</dbReference>
<organism evidence="5">
    <name type="scientific">mine drainage metagenome</name>
    <dbReference type="NCBI Taxonomy" id="410659"/>
    <lineage>
        <taxon>unclassified sequences</taxon>
        <taxon>metagenomes</taxon>
        <taxon>ecological metagenomes</taxon>
    </lineage>
</organism>
<dbReference type="PANTHER" id="PTHR43825:SF5">
    <property type="entry name" value="HYPOTHETICAL TRANSKETOLASE FAMILY PROTEIN"/>
    <property type="match status" value="1"/>
</dbReference>
<evidence type="ECO:0000313" key="5">
    <source>
        <dbReference type="EMBL" id="OIQ88219.1"/>
    </source>
</evidence>
<dbReference type="InterPro" id="IPR051157">
    <property type="entry name" value="PDH/Transketolase"/>
</dbReference>
<dbReference type="GO" id="GO:0008661">
    <property type="term" value="F:1-deoxy-D-xylulose-5-phosphate synthase activity"/>
    <property type="evidence" value="ECO:0007669"/>
    <property type="project" value="UniProtKB-EC"/>
</dbReference>
<evidence type="ECO:0000256" key="2">
    <source>
        <dbReference type="ARBA" id="ARBA00007131"/>
    </source>
</evidence>
<dbReference type="EMBL" id="MLJW01000382">
    <property type="protein sequence ID" value="OIQ88219.1"/>
    <property type="molecule type" value="Genomic_DNA"/>
</dbReference>
<dbReference type="FunFam" id="3.40.50.970:FF:000129">
    <property type="entry name" value="Transketolase"/>
    <property type="match status" value="1"/>
</dbReference>
<dbReference type="InterPro" id="IPR033248">
    <property type="entry name" value="Transketolase_C"/>
</dbReference>
<gene>
    <name evidence="5" type="primary">dxs_12</name>
    <name evidence="5" type="ORF">GALL_299110</name>
</gene>
<dbReference type="Gene3D" id="3.40.50.970">
    <property type="match status" value="1"/>
</dbReference>
<keyword evidence="3" id="KW-0786">Thiamine pyrophosphate</keyword>
<dbReference type="PANTHER" id="PTHR43825">
    <property type="entry name" value="PYRUVATE DEHYDROGENASE E1 COMPONENT"/>
    <property type="match status" value="1"/>
</dbReference>
<evidence type="ECO:0000256" key="1">
    <source>
        <dbReference type="ARBA" id="ARBA00001964"/>
    </source>
</evidence>
<dbReference type="Gene3D" id="3.40.50.920">
    <property type="match status" value="1"/>
</dbReference>
<dbReference type="AlphaFoldDB" id="A0A1J5RF11"/>
<keyword evidence="5" id="KW-0808">Transferase</keyword>
<dbReference type="InterPro" id="IPR029061">
    <property type="entry name" value="THDP-binding"/>
</dbReference>
<dbReference type="SMART" id="SM00861">
    <property type="entry name" value="Transket_pyr"/>
    <property type="match status" value="1"/>
</dbReference>
<dbReference type="SUPFAM" id="SSF52922">
    <property type="entry name" value="TK C-terminal domain-like"/>
    <property type="match status" value="1"/>
</dbReference>
<evidence type="ECO:0000259" key="4">
    <source>
        <dbReference type="SMART" id="SM00861"/>
    </source>
</evidence>
<evidence type="ECO:0000256" key="3">
    <source>
        <dbReference type="ARBA" id="ARBA00023052"/>
    </source>
</evidence>
<accession>A0A1J5RF11</accession>
<protein>
    <submittedName>
        <fullName evidence="5">1-deoxy-D-xylulose-5-phosphate synthase</fullName>
        <ecNumber evidence="5">2.2.1.7</ecNumber>
    </submittedName>
</protein>
<proteinExistence type="inferred from homology"/>
<sequence>MRKAALEMIETLARRDPRVVFLGSDLGAGTLEGMRRDLPERFFMEGINEANFIGMAAGLAMEGFIPYLNTIAPFFTRRALEQIAVDLCLHNLPVRLIASGGGVVYAPLGATHLAIEDLAVMRALPNMTVVAVSDAAEMRRLMAESLDWPGPLYIRLAKGGDREVSDAARGFAIGKAIPVRPPAAVELICTGVMLAQALEAADLLAAQGIECGILHAHTVKPLDRAAVRAAAAPARLVVTLEEHLRDGGLGSAVLECLADDLTRPTPPLLRLGLPDAFPKEYGSQDSMFQTFGLKAAQVADRIRATLKALP</sequence>
<name>A0A1J5RF11_9ZZZZ</name>
<dbReference type="Pfam" id="PF02779">
    <property type="entry name" value="Transket_pyr"/>
    <property type="match status" value="1"/>
</dbReference>
<dbReference type="SUPFAM" id="SSF52518">
    <property type="entry name" value="Thiamin diphosphate-binding fold (THDP-binding)"/>
    <property type="match status" value="1"/>
</dbReference>
<comment type="cofactor">
    <cofactor evidence="1">
        <name>thiamine diphosphate</name>
        <dbReference type="ChEBI" id="CHEBI:58937"/>
    </cofactor>
</comment>